<dbReference type="InterPro" id="IPR009562">
    <property type="entry name" value="DUF1178"/>
</dbReference>
<dbReference type="Proteomes" id="UP000199150">
    <property type="component" value="Unassembled WGS sequence"/>
</dbReference>
<dbReference type="EMBL" id="FMTS01000002">
    <property type="protein sequence ID" value="SCW55470.1"/>
    <property type="molecule type" value="Genomic_DNA"/>
</dbReference>
<evidence type="ECO:0000313" key="2">
    <source>
        <dbReference type="Proteomes" id="UP000199150"/>
    </source>
</evidence>
<dbReference type="PIRSF" id="PIRSF032131">
    <property type="entry name" value="UCP032131"/>
    <property type="match status" value="1"/>
</dbReference>
<organism evidence="1 2">
    <name type="scientific">Asticcacaulis taihuensis</name>
    <dbReference type="NCBI Taxonomy" id="260084"/>
    <lineage>
        <taxon>Bacteria</taxon>
        <taxon>Pseudomonadati</taxon>
        <taxon>Pseudomonadota</taxon>
        <taxon>Alphaproteobacteria</taxon>
        <taxon>Caulobacterales</taxon>
        <taxon>Caulobacteraceae</taxon>
        <taxon>Asticcacaulis</taxon>
    </lineage>
</organism>
<keyword evidence="2" id="KW-1185">Reference proteome</keyword>
<accession>A0A1G4RFC3</accession>
<reference evidence="2" key="1">
    <citation type="submission" date="2016-10" db="EMBL/GenBank/DDBJ databases">
        <authorList>
            <person name="Varghese N."/>
            <person name="Submissions S."/>
        </authorList>
    </citation>
    <scope>NUCLEOTIDE SEQUENCE [LARGE SCALE GENOMIC DNA]</scope>
    <source>
        <strain evidence="2">CGMCC 1.3431</strain>
    </source>
</reference>
<dbReference type="AlphaFoldDB" id="A0A1G4RFC3"/>
<dbReference type="Pfam" id="PF06676">
    <property type="entry name" value="DUF1178"/>
    <property type="match status" value="1"/>
</dbReference>
<dbReference type="OrthoDB" id="9799894at2"/>
<proteinExistence type="predicted"/>
<dbReference type="RefSeq" id="WP_090646787.1">
    <property type="nucleotide sequence ID" value="NZ_CBCRYE010000004.1"/>
</dbReference>
<sequence>MIRYALKCIVEHEFEAWFSSSDGFDEQVAKGLVECPMCGSKAVTKAIMAPMVRTTKGREAPQSLAEAQQAVAEALHRLRRHVETTHDYVGKAFASEARDMHEGLTPERPIYGEATPDEVKGLVEDGVPVAAVPVFSPATDGEAKIPPVMPVASIIDKKLN</sequence>
<name>A0A1G4RFC3_9CAUL</name>
<evidence type="ECO:0008006" key="3">
    <source>
        <dbReference type="Google" id="ProtNLM"/>
    </source>
</evidence>
<gene>
    <name evidence="1" type="ORF">SAMN02927928_1864</name>
</gene>
<evidence type="ECO:0000313" key="1">
    <source>
        <dbReference type="EMBL" id="SCW55470.1"/>
    </source>
</evidence>
<dbReference type="STRING" id="260084.SAMN02927928_1864"/>
<protein>
    <recommendedName>
        <fullName evidence="3">DUF1178 family protein</fullName>
    </recommendedName>
</protein>